<dbReference type="GO" id="GO:0030388">
    <property type="term" value="P:fructose 1,6-bisphosphate metabolic process"/>
    <property type="evidence" value="ECO:0007669"/>
    <property type="project" value="TreeGrafter"/>
</dbReference>
<proteinExistence type="inferred from homology"/>
<dbReference type="PIRSF" id="PIRSF500210">
    <property type="entry name" value="FBPtase"/>
    <property type="match status" value="1"/>
</dbReference>
<dbReference type="GO" id="GO:0006000">
    <property type="term" value="P:fructose metabolic process"/>
    <property type="evidence" value="ECO:0007669"/>
    <property type="project" value="TreeGrafter"/>
</dbReference>
<comment type="similarity">
    <text evidence="4">Belongs to the FBPase class 1 family.</text>
</comment>
<dbReference type="GO" id="GO:0006002">
    <property type="term" value="P:fructose 6-phosphate metabolic process"/>
    <property type="evidence" value="ECO:0007669"/>
    <property type="project" value="TreeGrafter"/>
</dbReference>
<dbReference type="Pfam" id="PF00316">
    <property type="entry name" value="FBPase"/>
    <property type="match status" value="1"/>
</dbReference>
<dbReference type="AlphaFoldDB" id="A0A7S3YR17"/>
<feature type="domain" description="Fructose-1-6-bisphosphatase class I N-terminal" evidence="11">
    <location>
        <begin position="48"/>
        <end position="197"/>
    </location>
</feature>
<comment type="catalytic activity">
    <reaction evidence="1">
        <text>beta-D-fructose 1,6-bisphosphate + H2O = beta-D-fructose 6-phosphate + phosphate</text>
        <dbReference type="Rhea" id="RHEA:11064"/>
        <dbReference type="ChEBI" id="CHEBI:15377"/>
        <dbReference type="ChEBI" id="CHEBI:32966"/>
        <dbReference type="ChEBI" id="CHEBI:43474"/>
        <dbReference type="ChEBI" id="CHEBI:57634"/>
        <dbReference type="EC" id="3.1.3.11"/>
    </reaction>
</comment>
<dbReference type="Pfam" id="PF18913">
    <property type="entry name" value="FBPase_C"/>
    <property type="match status" value="1"/>
</dbReference>
<dbReference type="Gene3D" id="3.30.540.10">
    <property type="entry name" value="Fructose-1,6-Bisphosphatase, subunit A, domain 1"/>
    <property type="match status" value="1"/>
</dbReference>
<dbReference type="PANTHER" id="PTHR11556">
    <property type="entry name" value="FRUCTOSE-1,6-BISPHOSPHATASE-RELATED"/>
    <property type="match status" value="1"/>
</dbReference>
<evidence type="ECO:0000256" key="8">
    <source>
        <dbReference type="ARBA" id="ARBA00022801"/>
    </source>
</evidence>
<name>A0A7S3YR17_9EUKA</name>
<dbReference type="GO" id="GO:0005737">
    <property type="term" value="C:cytoplasm"/>
    <property type="evidence" value="ECO:0007669"/>
    <property type="project" value="TreeGrafter"/>
</dbReference>
<dbReference type="PRINTS" id="PR01958">
    <property type="entry name" value="S17BPHPHTASE"/>
</dbReference>
<dbReference type="SUPFAM" id="SSF56655">
    <property type="entry name" value="Carbohydrate phosphatase"/>
    <property type="match status" value="1"/>
</dbReference>
<dbReference type="CDD" id="cd00354">
    <property type="entry name" value="FBPase"/>
    <property type="match status" value="1"/>
</dbReference>
<keyword evidence="7" id="KW-0479">Metal-binding</keyword>
<dbReference type="GO" id="GO:0042132">
    <property type="term" value="F:fructose 1,6-bisphosphate 1-phosphatase activity"/>
    <property type="evidence" value="ECO:0007669"/>
    <property type="project" value="UniProtKB-EC"/>
</dbReference>
<evidence type="ECO:0000256" key="3">
    <source>
        <dbReference type="ARBA" id="ARBA00005215"/>
    </source>
</evidence>
<dbReference type="GO" id="GO:0006094">
    <property type="term" value="P:gluconeogenesis"/>
    <property type="evidence" value="ECO:0007669"/>
    <property type="project" value="TreeGrafter"/>
</dbReference>
<accession>A0A7S3YR17</accession>
<evidence type="ECO:0000256" key="6">
    <source>
        <dbReference type="ARBA" id="ARBA00022490"/>
    </source>
</evidence>
<keyword evidence="6" id="KW-0963">Cytoplasm</keyword>
<organism evidence="13">
    <name type="scientific">Lotharella globosa</name>
    <dbReference type="NCBI Taxonomy" id="91324"/>
    <lineage>
        <taxon>Eukaryota</taxon>
        <taxon>Sar</taxon>
        <taxon>Rhizaria</taxon>
        <taxon>Cercozoa</taxon>
        <taxon>Chlorarachniophyceae</taxon>
        <taxon>Lotharella</taxon>
    </lineage>
</organism>
<dbReference type="Gene3D" id="3.40.190.80">
    <property type="match status" value="1"/>
</dbReference>
<dbReference type="FunFam" id="3.40.190.80:FF:000008">
    <property type="entry name" value="Sedoheptulose-1,7-bisphosphatase, chloroplastic"/>
    <property type="match status" value="1"/>
</dbReference>
<dbReference type="InterPro" id="IPR020548">
    <property type="entry name" value="Fructose_bisphosphatase_AS"/>
</dbReference>
<comment type="pathway">
    <text evidence="3">Carbohydrate biosynthesis; Calvin cycle.</text>
</comment>
<gene>
    <name evidence="13" type="ORF">LGLO00237_LOCUS10894</name>
</gene>
<dbReference type="GO" id="GO:0005986">
    <property type="term" value="P:sucrose biosynthetic process"/>
    <property type="evidence" value="ECO:0007669"/>
    <property type="project" value="TreeGrafter"/>
</dbReference>
<keyword evidence="10" id="KW-0119">Carbohydrate metabolism</keyword>
<dbReference type="InterPro" id="IPR033391">
    <property type="entry name" value="FBPase_N"/>
</dbReference>
<evidence type="ECO:0000256" key="4">
    <source>
        <dbReference type="ARBA" id="ARBA00010941"/>
    </source>
</evidence>
<comment type="cofactor">
    <cofactor evidence="2">
        <name>Mg(2+)</name>
        <dbReference type="ChEBI" id="CHEBI:18420"/>
    </cofactor>
</comment>
<dbReference type="InterPro" id="IPR023079">
    <property type="entry name" value="SBPase"/>
</dbReference>
<evidence type="ECO:0000256" key="1">
    <source>
        <dbReference type="ARBA" id="ARBA00001273"/>
    </source>
</evidence>
<dbReference type="HAMAP" id="MF_01855">
    <property type="entry name" value="FBPase_class1"/>
    <property type="match status" value="1"/>
</dbReference>
<dbReference type="GO" id="GO:0046872">
    <property type="term" value="F:metal ion binding"/>
    <property type="evidence" value="ECO:0007669"/>
    <property type="project" value="UniProtKB-KW"/>
</dbReference>
<dbReference type="EMBL" id="HBIV01014895">
    <property type="protein sequence ID" value="CAE0659318.1"/>
    <property type="molecule type" value="Transcribed_RNA"/>
</dbReference>
<evidence type="ECO:0000259" key="11">
    <source>
        <dbReference type="Pfam" id="PF00316"/>
    </source>
</evidence>
<evidence type="ECO:0000256" key="5">
    <source>
        <dbReference type="ARBA" id="ARBA00013093"/>
    </source>
</evidence>
<evidence type="ECO:0000256" key="10">
    <source>
        <dbReference type="ARBA" id="ARBA00023277"/>
    </source>
</evidence>
<dbReference type="InterPro" id="IPR000146">
    <property type="entry name" value="FBPase_class-1"/>
</dbReference>
<protein>
    <recommendedName>
        <fullName evidence="5">fructose-bisphosphatase</fullName>
        <ecNumber evidence="5">3.1.3.11</ecNumber>
    </recommendedName>
</protein>
<feature type="domain" description="Fructose-1-6-bisphosphatase class 1 C-terminal" evidence="12">
    <location>
        <begin position="216"/>
        <end position="337"/>
    </location>
</feature>
<dbReference type="PROSITE" id="PS00124">
    <property type="entry name" value="FBPASE"/>
    <property type="match status" value="1"/>
</dbReference>
<dbReference type="PANTHER" id="PTHR11556:SF35">
    <property type="entry name" value="SEDOHEPTULOSE-1,7-BISPHOSPHATASE, CHLOROPLASTIC"/>
    <property type="match status" value="1"/>
</dbReference>
<evidence type="ECO:0000313" key="13">
    <source>
        <dbReference type="EMBL" id="CAE0659318.1"/>
    </source>
</evidence>
<sequence length="353" mass="38274">MKSGTSMGTRDDDYKDDVEMKQLKPGSLVVDFLEMAKKRAGGGIDDALVKTMLYILRACKGISYELRRSAGTEKKGSQNVFGDEQLAIDLRADALLFKHLKDSGCVSVGSSEEKPQEIQLGGCGYCVAFDPLDGSSIIGTNFAVGTIFGVWPGSCLVGANQTGRKQKAAGMAVYGPRTTITLAIDSIKGSHEFMLMDDRTSASGQWVYTRSFYEIKEGKLFAPGNLRATNDNEGYKALVDYWVSNGYTLRYTGGMVPDVNQLLIRGKGIFVNATSNKHKAKLRLLYEVAPIAYIVEKAGGKSSTGTMSALDQNITGCDIRTQVAYGSKKEVARFEKLVGKRFFGGQHAPKSAL</sequence>
<evidence type="ECO:0000256" key="2">
    <source>
        <dbReference type="ARBA" id="ARBA00001946"/>
    </source>
</evidence>
<evidence type="ECO:0000256" key="9">
    <source>
        <dbReference type="ARBA" id="ARBA00022842"/>
    </source>
</evidence>
<reference evidence="13" key="1">
    <citation type="submission" date="2021-01" db="EMBL/GenBank/DDBJ databases">
        <authorList>
            <person name="Corre E."/>
            <person name="Pelletier E."/>
            <person name="Niang G."/>
            <person name="Scheremetjew M."/>
            <person name="Finn R."/>
            <person name="Kale V."/>
            <person name="Holt S."/>
            <person name="Cochrane G."/>
            <person name="Meng A."/>
            <person name="Brown T."/>
            <person name="Cohen L."/>
        </authorList>
    </citation>
    <scope>NUCLEOTIDE SEQUENCE</scope>
    <source>
        <strain evidence="13">CCCM811</strain>
    </source>
</reference>
<dbReference type="InterPro" id="IPR044015">
    <property type="entry name" value="FBPase_C_dom"/>
</dbReference>
<evidence type="ECO:0000259" key="12">
    <source>
        <dbReference type="Pfam" id="PF18913"/>
    </source>
</evidence>
<keyword evidence="8" id="KW-0378">Hydrolase</keyword>
<dbReference type="PIRSF" id="PIRSF000904">
    <property type="entry name" value="FBPtase_SBPase"/>
    <property type="match status" value="1"/>
</dbReference>
<dbReference type="EC" id="3.1.3.11" evidence="5"/>
<keyword evidence="9" id="KW-0460">Magnesium</keyword>
<evidence type="ECO:0000256" key="7">
    <source>
        <dbReference type="ARBA" id="ARBA00022723"/>
    </source>
</evidence>
<dbReference type="InterPro" id="IPR028343">
    <property type="entry name" value="FBPtase"/>
</dbReference>